<dbReference type="GO" id="GO:0005829">
    <property type="term" value="C:cytosol"/>
    <property type="evidence" value="ECO:0007669"/>
    <property type="project" value="GOC"/>
</dbReference>
<dbReference type="GO" id="GO:0003779">
    <property type="term" value="F:actin binding"/>
    <property type="evidence" value="ECO:0007669"/>
    <property type="project" value="UniProtKB-KW"/>
</dbReference>
<gene>
    <name evidence="5" type="primary">LOC118761983</name>
</gene>
<protein>
    <submittedName>
        <fullName evidence="5">WASH complex subunit 1-like</fullName>
    </submittedName>
</protein>
<dbReference type="Pfam" id="PF11945">
    <property type="entry name" value="WASH_WAHD"/>
    <property type="match status" value="1"/>
</dbReference>
<dbReference type="KEGG" id="osn:118761983"/>
<reference evidence="5" key="1">
    <citation type="submission" date="2025-08" db="UniProtKB">
        <authorList>
            <consortium name="RefSeq"/>
        </authorList>
    </citation>
    <scope>IDENTIFICATION</scope>
</reference>
<dbReference type="GO" id="GO:0071203">
    <property type="term" value="C:WASH complex"/>
    <property type="evidence" value="ECO:0007669"/>
    <property type="project" value="InterPro"/>
</dbReference>
<dbReference type="PANTHER" id="PTHR23331">
    <property type="entry name" value="CXYORF1"/>
    <property type="match status" value="1"/>
</dbReference>
<name>A0A7E6EKD3_9MOLL</name>
<organism evidence="4 5">
    <name type="scientific">Octopus sinensis</name>
    <name type="common">East Asian common octopus</name>
    <dbReference type="NCBI Taxonomy" id="2607531"/>
    <lineage>
        <taxon>Eukaryota</taxon>
        <taxon>Metazoa</taxon>
        <taxon>Spiralia</taxon>
        <taxon>Lophotrochozoa</taxon>
        <taxon>Mollusca</taxon>
        <taxon>Cephalopoda</taxon>
        <taxon>Coleoidea</taxon>
        <taxon>Octopodiformes</taxon>
        <taxon>Octopoda</taxon>
        <taxon>Incirrata</taxon>
        <taxon>Octopodidae</taxon>
        <taxon>Octopus</taxon>
    </lineage>
</organism>
<dbReference type="AlphaFoldDB" id="A0A7E6EKD3"/>
<dbReference type="GO" id="GO:0032456">
    <property type="term" value="P:endocytic recycling"/>
    <property type="evidence" value="ECO:0007669"/>
    <property type="project" value="TreeGrafter"/>
</dbReference>
<dbReference type="GO" id="GO:0043015">
    <property type="term" value="F:gamma-tubulin binding"/>
    <property type="evidence" value="ECO:0007669"/>
    <property type="project" value="TreeGrafter"/>
</dbReference>
<sequence length="141" mass="15911">MPNVKNETKLHYKLSKNLDLISQSKNTTIVPASFDLLKDKEKTPFHEGIGRPPNNLKSTGNFLIYNTNINAFKNYSFVDPLNVVSKITKPHEKRHEPAKAPETVTLGHQFDAFQRLNFDYNPILGDVPQIKVPESLPVLSG</sequence>
<dbReference type="PANTHER" id="PTHR23331:SF1">
    <property type="entry name" value="WASH COMPLEX SUBUNIT 1"/>
    <property type="match status" value="1"/>
</dbReference>
<comment type="similarity">
    <text evidence="1">Belongs to the WASH1 family.</text>
</comment>
<dbReference type="InterPro" id="IPR021854">
    <property type="entry name" value="WASH1_WAHD"/>
</dbReference>
<dbReference type="GO" id="GO:0005769">
    <property type="term" value="C:early endosome"/>
    <property type="evidence" value="ECO:0007669"/>
    <property type="project" value="InterPro"/>
</dbReference>
<proteinExistence type="inferred from homology"/>
<evidence type="ECO:0000256" key="2">
    <source>
        <dbReference type="ARBA" id="ARBA00023203"/>
    </source>
</evidence>
<dbReference type="GO" id="GO:0034314">
    <property type="term" value="P:Arp2/3 complex-mediated actin nucleation"/>
    <property type="evidence" value="ECO:0007669"/>
    <property type="project" value="InterPro"/>
</dbReference>
<dbReference type="GO" id="GO:0055037">
    <property type="term" value="C:recycling endosome"/>
    <property type="evidence" value="ECO:0007669"/>
    <property type="project" value="TreeGrafter"/>
</dbReference>
<dbReference type="GO" id="GO:0042147">
    <property type="term" value="P:retrograde transport, endosome to Golgi"/>
    <property type="evidence" value="ECO:0007669"/>
    <property type="project" value="TreeGrafter"/>
</dbReference>
<dbReference type="GO" id="GO:0043014">
    <property type="term" value="F:alpha-tubulin binding"/>
    <property type="evidence" value="ECO:0007669"/>
    <property type="project" value="InterPro"/>
</dbReference>
<dbReference type="InterPro" id="IPR028290">
    <property type="entry name" value="WASH1"/>
</dbReference>
<keyword evidence="4" id="KW-1185">Reference proteome</keyword>
<dbReference type="Proteomes" id="UP000515154">
    <property type="component" value="Unplaced"/>
</dbReference>
<evidence type="ECO:0000256" key="1">
    <source>
        <dbReference type="ARBA" id="ARBA00005602"/>
    </source>
</evidence>
<dbReference type="GO" id="GO:0006887">
    <property type="term" value="P:exocytosis"/>
    <property type="evidence" value="ECO:0007669"/>
    <property type="project" value="TreeGrafter"/>
</dbReference>
<evidence type="ECO:0000313" key="4">
    <source>
        <dbReference type="Proteomes" id="UP000515154"/>
    </source>
</evidence>
<evidence type="ECO:0000313" key="5">
    <source>
        <dbReference type="RefSeq" id="XP_036356071.1"/>
    </source>
</evidence>
<accession>A0A7E6EKD3</accession>
<evidence type="ECO:0000259" key="3">
    <source>
        <dbReference type="Pfam" id="PF11945"/>
    </source>
</evidence>
<dbReference type="RefSeq" id="XP_036356071.1">
    <property type="nucleotide sequence ID" value="XM_036500178.1"/>
</dbReference>
<keyword evidence="2" id="KW-0009">Actin-binding</keyword>
<feature type="domain" description="WASH1 WAHD" evidence="3">
    <location>
        <begin position="7"/>
        <end position="141"/>
    </location>
</feature>